<dbReference type="EMBL" id="JAQJAC010000004">
    <property type="protein sequence ID" value="KAJ5585919.1"/>
    <property type="molecule type" value="Genomic_DNA"/>
</dbReference>
<comment type="caution">
    <text evidence="1">The sequence shown here is derived from an EMBL/GenBank/DDBJ whole genome shotgun (WGS) entry which is preliminary data.</text>
</comment>
<protein>
    <submittedName>
        <fullName evidence="1">Exo-beta-1-3-glucanase (GH5-family) member of the ScExg1-family</fullName>
    </submittedName>
</protein>
<name>A0AAD6DKB1_9EURO</name>
<organism evidence="1 2">
    <name type="scientific">Penicillium hetheringtonii</name>
    <dbReference type="NCBI Taxonomy" id="911720"/>
    <lineage>
        <taxon>Eukaryota</taxon>
        <taxon>Fungi</taxon>
        <taxon>Dikarya</taxon>
        <taxon>Ascomycota</taxon>
        <taxon>Pezizomycotina</taxon>
        <taxon>Eurotiomycetes</taxon>
        <taxon>Eurotiomycetidae</taxon>
        <taxon>Eurotiales</taxon>
        <taxon>Aspergillaceae</taxon>
        <taxon>Penicillium</taxon>
    </lineage>
</organism>
<dbReference type="Proteomes" id="UP001216150">
    <property type="component" value="Unassembled WGS sequence"/>
</dbReference>
<keyword evidence="2" id="KW-1185">Reference proteome</keyword>
<accession>A0AAD6DKB1</accession>
<proteinExistence type="predicted"/>
<gene>
    <name evidence="1" type="ORF">N7450_005706</name>
</gene>
<dbReference type="Gene3D" id="3.20.20.80">
    <property type="entry name" value="Glycosidases"/>
    <property type="match status" value="1"/>
</dbReference>
<dbReference type="InterPro" id="IPR017853">
    <property type="entry name" value="GH"/>
</dbReference>
<evidence type="ECO:0000313" key="1">
    <source>
        <dbReference type="EMBL" id="KAJ5585919.1"/>
    </source>
</evidence>
<dbReference type="AlphaFoldDB" id="A0AAD6DKB1"/>
<evidence type="ECO:0000313" key="2">
    <source>
        <dbReference type="Proteomes" id="UP001216150"/>
    </source>
</evidence>
<dbReference type="SUPFAM" id="SSF51445">
    <property type="entry name" value="(Trans)glycosidases"/>
    <property type="match status" value="1"/>
</dbReference>
<reference evidence="1 2" key="1">
    <citation type="journal article" date="2023" name="IMA Fungus">
        <title>Comparative genomic study of the Penicillium genus elucidates a diverse pangenome and 15 lateral gene transfer events.</title>
        <authorList>
            <person name="Petersen C."/>
            <person name="Sorensen T."/>
            <person name="Nielsen M.R."/>
            <person name="Sondergaard T.E."/>
            <person name="Sorensen J.L."/>
            <person name="Fitzpatrick D.A."/>
            <person name="Frisvad J.C."/>
            <person name="Nielsen K.L."/>
        </authorList>
    </citation>
    <scope>NUCLEOTIDE SEQUENCE [LARGE SCALE GENOMIC DNA]</scope>
    <source>
        <strain evidence="1 2">IBT 29057</strain>
    </source>
</reference>
<sequence>MRVVVGLHSLPGELHQPYSYEAIDQVLQFFVEKGYPWALTISHINEASDNPSAFASPNTSTINGTNWIIKYTNGVLTRIARVDKLIPLMLQDCFLGEEHWSSLFPSKTNLVIDTHLYYFAASGAYSQ</sequence>